<keyword evidence="8" id="KW-1185">Reference proteome</keyword>
<organism evidence="7 8">
    <name type="scientific">Apiospora aurea</name>
    <dbReference type="NCBI Taxonomy" id="335848"/>
    <lineage>
        <taxon>Eukaryota</taxon>
        <taxon>Fungi</taxon>
        <taxon>Dikarya</taxon>
        <taxon>Ascomycota</taxon>
        <taxon>Pezizomycotina</taxon>
        <taxon>Sordariomycetes</taxon>
        <taxon>Xylariomycetidae</taxon>
        <taxon>Amphisphaeriales</taxon>
        <taxon>Apiosporaceae</taxon>
        <taxon>Apiospora</taxon>
    </lineage>
</organism>
<comment type="subcellular location">
    <subcellularLocation>
        <location evidence="6">Endomembrane system</location>
        <topology evidence="6">Single-pass membrane protein</topology>
    </subcellularLocation>
    <subcellularLocation>
        <location evidence="1">Nucleus membrane</location>
    </subcellularLocation>
</comment>
<dbReference type="PANTHER" id="PTHR12265">
    <property type="entry name" value="TRANSMEMBRANE PROTEIN 53"/>
    <property type="match status" value="1"/>
</dbReference>
<gene>
    <name evidence="7" type="ORF">PG986_000526</name>
</gene>
<dbReference type="RefSeq" id="XP_066705641.1">
    <property type="nucleotide sequence ID" value="XM_066836748.1"/>
</dbReference>
<keyword evidence="3" id="KW-1133">Transmembrane helix</keyword>
<dbReference type="PANTHER" id="PTHR12265:SF30">
    <property type="entry name" value="TRANSMEMBRANE PROTEIN 53"/>
    <property type="match status" value="1"/>
</dbReference>
<evidence type="ECO:0000256" key="4">
    <source>
        <dbReference type="ARBA" id="ARBA00023136"/>
    </source>
</evidence>
<evidence type="ECO:0000256" key="2">
    <source>
        <dbReference type="ARBA" id="ARBA00022692"/>
    </source>
</evidence>
<evidence type="ECO:0000313" key="7">
    <source>
        <dbReference type="EMBL" id="KAK7966249.1"/>
    </source>
</evidence>
<dbReference type="GeneID" id="92069810"/>
<evidence type="ECO:0000256" key="6">
    <source>
        <dbReference type="ARBA" id="ARBA00037847"/>
    </source>
</evidence>
<protein>
    <submittedName>
        <fullName evidence="7">DNA repair protein rhp57</fullName>
    </submittedName>
</protein>
<dbReference type="InterPro" id="IPR008547">
    <property type="entry name" value="DUF829_TMEM53"/>
</dbReference>
<dbReference type="Proteomes" id="UP001391051">
    <property type="component" value="Unassembled WGS sequence"/>
</dbReference>
<keyword evidence="4" id="KW-0472">Membrane</keyword>
<comment type="caution">
    <text evidence="7">The sequence shown here is derived from an EMBL/GenBank/DDBJ whole genome shotgun (WGS) entry which is preliminary data.</text>
</comment>
<dbReference type="EMBL" id="JAQQWE010000001">
    <property type="protein sequence ID" value="KAK7966249.1"/>
    <property type="molecule type" value="Genomic_DNA"/>
</dbReference>
<name>A0ABR1QUB9_9PEZI</name>
<sequence length="332" mass="35461">MPPATRQTEEPIDLGNNVFLYQPATIISPHDANTSALPAAEADLETPPPPPRLIILCTWLGGVTTPRVNKYVAGYQALYPTAHLLLIRTVFLDISVRTFATLRAHLQPVRDAISRIMEQHPNGDGLNSGGGGADGADGILLHIFSHGGCNCALQLAWSMGSSPSSQLFCDNLRLVVFDCCPGGASFGKAYNAAIVSLPQTTRFLGVRSLGAPLVYAAVAAVHGLQSAGLMRSVRELRRELNDPVAFRARAGRLHLYSRADEMVAAEDVLAHAREAEAGLGCAVGTVGFEEAAHCALVREDAQRYWGAVKDGWARKDPTRPAAGADMHSLPRL</sequence>
<evidence type="ECO:0000256" key="1">
    <source>
        <dbReference type="ARBA" id="ARBA00004126"/>
    </source>
</evidence>
<proteinExistence type="predicted"/>
<evidence type="ECO:0000256" key="3">
    <source>
        <dbReference type="ARBA" id="ARBA00022989"/>
    </source>
</evidence>
<reference evidence="7 8" key="1">
    <citation type="submission" date="2023-01" db="EMBL/GenBank/DDBJ databases">
        <title>Analysis of 21 Apiospora genomes using comparative genomics revels a genus with tremendous synthesis potential of carbohydrate active enzymes and secondary metabolites.</title>
        <authorList>
            <person name="Sorensen T."/>
        </authorList>
    </citation>
    <scope>NUCLEOTIDE SEQUENCE [LARGE SCALE GENOMIC DNA]</scope>
    <source>
        <strain evidence="7 8">CBS 24483</strain>
    </source>
</reference>
<accession>A0ABR1QUB9</accession>
<keyword evidence="5" id="KW-0539">Nucleus</keyword>
<evidence type="ECO:0000256" key="5">
    <source>
        <dbReference type="ARBA" id="ARBA00023242"/>
    </source>
</evidence>
<evidence type="ECO:0000313" key="8">
    <source>
        <dbReference type="Proteomes" id="UP001391051"/>
    </source>
</evidence>
<keyword evidence="2" id="KW-0812">Transmembrane</keyword>
<dbReference type="Pfam" id="PF05705">
    <property type="entry name" value="DUF829"/>
    <property type="match status" value="1"/>
</dbReference>